<gene>
    <name evidence="1" type="ORF">OIU84_015400</name>
</gene>
<name>A0AAD6JE46_9ROSI</name>
<protein>
    <submittedName>
        <fullName evidence="1">Uncharacterized protein</fullName>
    </submittedName>
</protein>
<keyword evidence="2" id="KW-1185">Reference proteome</keyword>
<organism evidence="1 2">
    <name type="scientific">Salix udensis</name>
    <dbReference type="NCBI Taxonomy" id="889485"/>
    <lineage>
        <taxon>Eukaryota</taxon>
        <taxon>Viridiplantae</taxon>
        <taxon>Streptophyta</taxon>
        <taxon>Embryophyta</taxon>
        <taxon>Tracheophyta</taxon>
        <taxon>Spermatophyta</taxon>
        <taxon>Magnoliopsida</taxon>
        <taxon>eudicotyledons</taxon>
        <taxon>Gunneridae</taxon>
        <taxon>Pentapetalae</taxon>
        <taxon>rosids</taxon>
        <taxon>fabids</taxon>
        <taxon>Malpighiales</taxon>
        <taxon>Salicaceae</taxon>
        <taxon>Saliceae</taxon>
        <taxon>Salix</taxon>
    </lineage>
</organism>
<evidence type="ECO:0000313" key="1">
    <source>
        <dbReference type="EMBL" id="KAJ6403486.1"/>
    </source>
</evidence>
<reference evidence="1 2" key="1">
    <citation type="journal article" date="2023" name="Int. J. Mol. Sci.">
        <title>De Novo Assembly and Annotation of 11 Diverse Shrub Willow (Salix) Genomes Reveals Novel Gene Organization in Sex-Linked Regions.</title>
        <authorList>
            <person name="Hyden B."/>
            <person name="Feng K."/>
            <person name="Yates T.B."/>
            <person name="Jawdy S."/>
            <person name="Cereghino C."/>
            <person name="Smart L.B."/>
            <person name="Muchero W."/>
        </authorList>
    </citation>
    <scope>NUCLEOTIDE SEQUENCE [LARGE SCALE GENOMIC DNA]</scope>
    <source>
        <tissue evidence="1">Shoot tip</tissue>
    </source>
</reference>
<evidence type="ECO:0000313" key="2">
    <source>
        <dbReference type="Proteomes" id="UP001162972"/>
    </source>
</evidence>
<dbReference type="Proteomes" id="UP001162972">
    <property type="component" value="Chromosome 4"/>
</dbReference>
<sequence>MKAQEYLRIHINLMQSNDTVHSKLWSADITQHPLLAVSKFLNQNNENSSLVRPHVDQAMPITSVDFIALFIVKKSSDVFQSCCHCTSHH</sequence>
<dbReference type="AlphaFoldDB" id="A0AAD6JE46"/>
<dbReference type="EMBL" id="JAPFFJ010000018">
    <property type="protein sequence ID" value="KAJ6403486.1"/>
    <property type="molecule type" value="Genomic_DNA"/>
</dbReference>
<proteinExistence type="predicted"/>
<comment type="caution">
    <text evidence="1">The sequence shown here is derived from an EMBL/GenBank/DDBJ whole genome shotgun (WGS) entry which is preliminary data.</text>
</comment>
<accession>A0AAD6JE46</accession>